<dbReference type="PROSITE" id="PS51675">
    <property type="entry name" value="SAM_MT_TRM10"/>
    <property type="match status" value="1"/>
</dbReference>
<evidence type="ECO:0000256" key="9">
    <source>
        <dbReference type="SAM" id="MobiDB-lite"/>
    </source>
</evidence>
<dbReference type="InParanoid" id="A0A1Y2G129"/>
<keyword evidence="3 11" id="KW-0489">Methyltransferase</keyword>
<dbReference type="STRING" id="106004.A0A1Y2G129"/>
<dbReference type="Gene3D" id="3.40.1280.30">
    <property type="match status" value="1"/>
</dbReference>
<dbReference type="EC" id="2.1.1.221" evidence="1"/>
<accession>A0A1Y2G129</accession>
<feature type="region of interest" description="Disordered" evidence="9">
    <location>
        <begin position="197"/>
        <end position="247"/>
    </location>
</feature>
<feature type="compositionally biased region" description="Pro residues" evidence="9">
    <location>
        <begin position="1"/>
        <end position="12"/>
    </location>
</feature>
<comment type="caution">
    <text evidence="11">The sequence shown here is derived from an EMBL/GenBank/DDBJ whole genome shotgun (WGS) entry which is preliminary data.</text>
</comment>
<dbReference type="GO" id="GO:0002939">
    <property type="term" value="P:tRNA N1-guanine methylation"/>
    <property type="evidence" value="ECO:0007669"/>
    <property type="project" value="TreeGrafter"/>
</dbReference>
<evidence type="ECO:0000256" key="2">
    <source>
        <dbReference type="ARBA" id="ARBA00020451"/>
    </source>
</evidence>
<feature type="domain" description="SAM-dependent MTase TRM10-type" evidence="10">
    <location>
        <begin position="106"/>
        <end position="359"/>
    </location>
</feature>
<feature type="compositionally biased region" description="Low complexity" evidence="9">
    <location>
        <begin position="13"/>
        <end position="41"/>
    </location>
</feature>
<evidence type="ECO:0000313" key="11">
    <source>
        <dbReference type="EMBL" id="ORY90280.1"/>
    </source>
</evidence>
<organism evidence="11 12">
    <name type="scientific">Leucosporidium creatinivorum</name>
    <dbReference type="NCBI Taxonomy" id="106004"/>
    <lineage>
        <taxon>Eukaryota</taxon>
        <taxon>Fungi</taxon>
        <taxon>Dikarya</taxon>
        <taxon>Basidiomycota</taxon>
        <taxon>Pucciniomycotina</taxon>
        <taxon>Microbotryomycetes</taxon>
        <taxon>Leucosporidiales</taxon>
        <taxon>Leucosporidium</taxon>
    </lineage>
</organism>
<keyword evidence="5" id="KW-0949">S-adenosyl-L-methionine</keyword>
<dbReference type="EMBL" id="MCGR01000004">
    <property type="protein sequence ID" value="ORY90280.1"/>
    <property type="molecule type" value="Genomic_DNA"/>
</dbReference>
<dbReference type="AlphaFoldDB" id="A0A1Y2G129"/>
<dbReference type="PANTHER" id="PTHR13563">
    <property type="entry name" value="TRNA (GUANINE-9-) METHYLTRANSFERASE"/>
    <property type="match status" value="1"/>
</dbReference>
<feature type="compositionally biased region" description="Basic and acidic residues" evidence="9">
    <location>
        <begin position="394"/>
        <end position="429"/>
    </location>
</feature>
<evidence type="ECO:0000256" key="7">
    <source>
        <dbReference type="ARBA" id="ARBA00032166"/>
    </source>
</evidence>
<gene>
    <name evidence="11" type="ORF">BCR35DRAFT_350016</name>
</gene>
<dbReference type="GO" id="GO:0005634">
    <property type="term" value="C:nucleus"/>
    <property type="evidence" value="ECO:0007669"/>
    <property type="project" value="TreeGrafter"/>
</dbReference>
<dbReference type="GO" id="GO:0000049">
    <property type="term" value="F:tRNA binding"/>
    <property type="evidence" value="ECO:0007669"/>
    <property type="project" value="TreeGrafter"/>
</dbReference>
<dbReference type="FunCoup" id="A0A1Y2G129">
    <property type="interactions" value="605"/>
</dbReference>
<dbReference type="PANTHER" id="PTHR13563:SF13">
    <property type="entry name" value="TRNA METHYLTRANSFERASE 10 HOMOLOG A"/>
    <property type="match status" value="1"/>
</dbReference>
<dbReference type="Proteomes" id="UP000193467">
    <property type="component" value="Unassembled WGS sequence"/>
</dbReference>
<evidence type="ECO:0000256" key="5">
    <source>
        <dbReference type="ARBA" id="ARBA00022691"/>
    </source>
</evidence>
<dbReference type="InterPro" id="IPR007356">
    <property type="entry name" value="tRNA_m1G_MeTrfase_euk"/>
</dbReference>
<feature type="compositionally biased region" description="Low complexity" evidence="9">
    <location>
        <begin position="215"/>
        <end position="245"/>
    </location>
</feature>
<feature type="region of interest" description="Disordered" evidence="9">
    <location>
        <begin position="1"/>
        <end position="54"/>
    </location>
</feature>
<feature type="region of interest" description="Disordered" evidence="9">
    <location>
        <begin position="353"/>
        <end position="429"/>
    </location>
</feature>
<dbReference type="CDD" id="cd18089">
    <property type="entry name" value="SPOUT_Trm10-like"/>
    <property type="match status" value="1"/>
</dbReference>
<evidence type="ECO:0000259" key="10">
    <source>
        <dbReference type="PROSITE" id="PS51675"/>
    </source>
</evidence>
<dbReference type="OrthoDB" id="278300at2759"/>
<dbReference type="InterPro" id="IPR038459">
    <property type="entry name" value="MT_TRM10-typ_sf"/>
</dbReference>
<feature type="compositionally biased region" description="Acidic residues" evidence="9">
    <location>
        <begin position="375"/>
        <end position="393"/>
    </location>
</feature>
<protein>
    <recommendedName>
        <fullName evidence="2">tRNA (guanine(9)-N1)-methyltransferase</fullName>
        <ecNumber evidence="1">2.1.1.221</ecNumber>
    </recommendedName>
    <alternativeName>
        <fullName evidence="7">tRNA methyltransferase 10</fullName>
    </alternativeName>
    <alternativeName>
        <fullName evidence="6">tRNA(m1G9)-methyltransferase</fullName>
    </alternativeName>
</protein>
<dbReference type="InterPro" id="IPR028564">
    <property type="entry name" value="MT_TRM10-typ"/>
</dbReference>
<sequence>MSAHPSLPPAAPAPAEAAAPASIPSAETEAAPIASTSSAPSHNTAPNPFLADMPAGLSKNAQKRWLKQAAFDAAKPARRAKERAMKKEKAAEKRKLIELGVLEKPTNKKAKGRKEPFKARVVVDCAFDDKMTEKEVKSMAAQLAFCYSSNRASSRPLDLLISGLSGRMKEKFESTPNKPHEAWKGVEWWEEGYEELWAEPTPSSSAETIPPPPADASTTTDAPSTTEAPPTTTAATPSSTVPPVSLGFFAGQPRSRVPKSSIIYLTGDSPNVLTTIEEDKTYILGGIVDRNRYKKLCFDKAEAQGITHAQLPIGQFMPDMPTRKVLTVNQVYDILLQYVETKDWTSALQAVMPTRKMEHGGPGGRKGRRGKDGEVVEGAEGEGEGESGEDGEEVEGKAVYEVKSGDEMEVEAEKGEMGVEAEVASKSEA</sequence>
<proteinExistence type="predicted"/>
<evidence type="ECO:0000256" key="1">
    <source>
        <dbReference type="ARBA" id="ARBA00012797"/>
    </source>
</evidence>
<evidence type="ECO:0000256" key="8">
    <source>
        <dbReference type="ARBA" id="ARBA00048434"/>
    </source>
</evidence>
<dbReference type="GO" id="GO:0052905">
    <property type="term" value="F:tRNA (guanosine(9)-N1)-methyltransferase activity"/>
    <property type="evidence" value="ECO:0007669"/>
    <property type="project" value="UniProtKB-EC"/>
</dbReference>
<comment type="catalytic activity">
    <reaction evidence="8">
        <text>guanosine(9) in tRNA + S-adenosyl-L-methionine = N(1)-methylguanosine(9) in tRNA + S-adenosyl-L-homocysteine + H(+)</text>
        <dbReference type="Rhea" id="RHEA:43156"/>
        <dbReference type="Rhea" id="RHEA-COMP:10367"/>
        <dbReference type="Rhea" id="RHEA-COMP:10368"/>
        <dbReference type="ChEBI" id="CHEBI:15378"/>
        <dbReference type="ChEBI" id="CHEBI:57856"/>
        <dbReference type="ChEBI" id="CHEBI:59789"/>
        <dbReference type="ChEBI" id="CHEBI:73542"/>
        <dbReference type="ChEBI" id="CHEBI:74269"/>
        <dbReference type="EC" id="2.1.1.221"/>
    </reaction>
</comment>
<name>A0A1Y2G129_9BASI</name>
<evidence type="ECO:0000256" key="4">
    <source>
        <dbReference type="ARBA" id="ARBA00022679"/>
    </source>
</evidence>
<evidence type="ECO:0000256" key="6">
    <source>
        <dbReference type="ARBA" id="ARBA00031792"/>
    </source>
</evidence>
<reference evidence="11 12" key="1">
    <citation type="submission" date="2016-07" db="EMBL/GenBank/DDBJ databases">
        <title>Pervasive Adenine N6-methylation of Active Genes in Fungi.</title>
        <authorList>
            <consortium name="DOE Joint Genome Institute"/>
            <person name="Mondo S.J."/>
            <person name="Dannebaum R.O."/>
            <person name="Kuo R.C."/>
            <person name="Labutti K."/>
            <person name="Haridas S."/>
            <person name="Kuo A."/>
            <person name="Salamov A."/>
            <person name="Ahrendt S.R."/>
            <person name="Lipzen A."/>
            <person name="Sullivan W."/>
            <person name="Andreopoulos W.B."/>
            <person name="Clum A."/>
            <person name="Lindquist E."/>
            <person name="Daum C."/>
            <person name="Ramamoorthy G.K."/>
            <person name="Gryganskyi A."/>
            <person name="Culley D."/>
            <person name="Magnuson J.K."/>
            <person name="James T.Y."/>
            <person name="O'Malley M.A."/>
            <person name="Stajich J.E."/>
            <person name="Spatafora J.W."/>
            <person name="Visel A."/>
            <person name="Grigoriev I.V."/>
        </authorList>
    </citation>
    <scope>NUCLEOTIDE SEQUENCE [LARGE SCALE GENOMIC DNA]</scope>
    <source>
        <strain evidence="11 12">62-1032</strain>
    </source>
</reference>
<keyword evidence="12" id="KW-1185">Reference proteome</keyword>
<evidence type="ECO:0000313" key="12">
    <source>
        <dbReference type="Proteomes" id="UP000193467"/>
    </source>
</evidence>
<keyword evidence="4 11" id="KW-0808">Transferase</keyword>
<evidence type="ECO:0000256" key="3">
    <source>
        <dbReference type="ARBA" id="ARBA00022603"/>
    </source>
</evidence>